<dbReference type="PANTHER" id="PTHR28006:SF1">
    <property type="entry name" value="MONOPOLIN COMPLEX SUBUNIT CSM1"/>
    <property type="match status" value="1"/>
</dbReference>
<gene>
    <name evidence="2" type="ORF">H4R18_003811</name>
</gene>
<dbReference type="GO" id="GO:0005730">
    <property type="term" value="C:nucleolus"/>
    <property type="evidence" value="ECO:0007669"/>
    <property type="project" value="TreeGrafter"/>
</dbReference>
<accession>A0A9W8H5Y5</accession>
<dbReference type="GO" id="GO:0034506">
    <property type="term" value="C:chromosome, centromeric core domain"/>
    <property type="evidence" value="ECO:0007669"/>
    <property type="project" value="TreeGrafter"/>
</dbReference>
<dbReference type="GO" id="GO:0033551">
    <property type="term" value="C:monopolin complex"/>
    <property type="evidence" value="ECO:0007669"/>
    <property type="project" value="InterPro"/>
</dbReference>
<dbReference type="PANTHER" id="PTHR28006">
    <property type="entry name" value="MONOPOLIN COMPLEX SUBUNIT CSM1"/>
    <property type="match status" value="1"/>
</dbReference>
<feature type="compositionally biased region" description="Low complexity" evidence="1">
    <location>
        <begin position="23"/>
        <end position="46"/>
    </location>
</feature>
<dbReference type="GO" id="GO:0045144">
    <property type="term" value="P:meiotic sister chromatid segregation"/>
    <property type="evidence" value="ECO:0007669"/>
    <property type="project" value="TreeGrafter"/>
</dbReference>
<evidence type="ECO:0000256" key="1">
    <source>
        <dbReference type="SAM" id="MobiDB-lite"/>
    </source>
</evidence>
<dbReference type="AlphaFoldDB" id="A0A9W8H5Y5"/>
<dbReference type="CDD" id="cd23787">
    <property type="entry name" value="RWD_CSM1"/>
    <property type="match status" value="1"/>
</dbReference>
<feature type="compositionally biased region" description="Basic residues" evidence="1">
    <location>
        <begin position="108"/>
        <end position="118"/>
    </location>
</feature>
<dbReference type="Gene3D" id="3.90.1150.80">
    <property type="match status" value="1"/>
</dbReference>
<protein>
    <recommendedName>
        <fullName evidence="4">Monopolin complex subunit Csm1/Pcs1 C-terminal domain-containing protein</fullName>
    </recommendedName>
</protein>
<proteinExistence type="predicted"/>
<feature type="region of interest" description="Disordered" evidence="1">
    <location>
        <begin position="23"/>
        <end position="237"/>
    </location>
</feature>
<name>A0A9W8H5Y5_9FUNG</name>
<comment type="caution">
    <text evidence="2">The sequence shown here is derived from an EMBL/GenBank/DDBJ whole genome shotgun (WGS) entry which is preliminary data.</text>
</comment>
<organism evidence="2 3">
    <name type="scientific">Coemansia javaensis</name>
    <dbReference type="NCBI Taxonomy" id="2761396"/>
    <lineage>
        <taxon>Eukaryota</taxon>
        <taxon>Fungi</taxon>
        <taxon>Fungi incertae sedis</taxon>
        <taxon>Zoopagomycota</taxon>
        <taxon>Kickxellomycotina</taxon>
        <taxon>Kickxellomycetes</taxon>
        <taxon>Kickxellales</taxon>
        <taxon>Kickxellaceae</taxon>
        <taxon>Coemansia</taxon>
    </lineage>
</organism>
<reference evidence="2" key="1">
    <citation type="submission" date="2022-07" db="EMBL/GenBank/DDBJ databases">
        <title>Phylogenomic reconstructions and comparative analyses of Kickxellomycotina fungi.</title>
        <authorList>
            <person name="Reynolds N.K."/>
            <person name="Stajich J.E."/>
            <person name="Barry K."/>
            <person name="Grigoriev I.V."/>
            <person name="Crous P."/>
            <person name="Smith M.E."/>
        </authorList>
    </citation>
    <scope>NUCLEOTIDE SEQUENCE</scope>
    <source>
        <strain evidence="2">NBRC 105414</strain>
    </source>
</reference>
<dbReference type="OrthoDB" id="2431049at2759"/>
<dbReference type="EMBL" id="JANBUL010000163">
    <property type="protein sequence ID" value="KAJ2779783.1"/>
    <property type="molecule type" value="Genomic_DNA"/>
</dbReference>
<feature type="compositionally biased region" description="Low complexity" evidence="1">
    <location>
        <begin position="339"/>
        <end position="349"/>
    </location>
</feature>
<evidence type="ECO:0000313" key="3">
    <source>
        <dbReference type="Proteomes" id="UP001140217"/>
    </source>
</evidence>
<sequence>MPPRGLRRTAAAAAKSAIAAENAEWADLEPARAGKAAAQPKPAARPIGRPRGSGKKQQQEQEQKQQRTPVRRQPAKPEVVVDVAPPDTVGAARRTRPRMGGAPAKPAVRTRRSPRKAKAAPPAKDVAEPSGDWAATPTPVEADDHSAQPEFVLGQPVDESGSESDMPLAIAMATPTKQRSGPAPMLVAHTPKSVRRGTAPGIEDSPSPKPKPALVRRGQKRKPDLTVHVPTTKRSRSDADVFVDIVSPSRFEASRALIREGRQRPAAPPAPADADGADGGWRAKYEELLILRQSQPEREYAEFRARAQERFDAAEEVVTNLRNELAELKRLRASEAAAAAAPAPAGPAEETAESHAQRAAAKELEKQIAQLREQVEALTQDILVKDEAIERLEKHRRLTETSTDYNLRQKLRVMEEVTGLVIEDLVAEDDGLSYICKQSAGADAGSAPPGAGYVLTVFDDLPNDYQYTPFGDAAALAQLPGYLQEPISFERTSANMFYWRMCSHLHQLRLGAEAPAPPSEGT</sequence>
<feature type="region of interest" description="Disordered" evidence="1">
    <location>
        <begin position="256"/>
        <end position="279"/>
    </location>
</feature>
<dbReference type="InterPro" id="IPR040349">
    <property type="entry name" value="Csm1/Pcs1"/>
</dbReference>
<dbReference type="InterPro" id="IPR038608">
    <property type="entry name" value="Csm1/Pcs1_C_sf"/>
</dbReference>
<dbReference type="GO" id="GO:0072686">
    <property type="term" value="C:mitotic spindle"/>
    <property type="evidence" value="ECO:0007669"/>
    <property type="project" value="TreeGrafter"/>
</dbReference>
<dbReference type="GO" id="GO:1990644">
    <property type="term" value="F:microtubule site clamp"/>
    <property type="evidence" value="ECO:0007669"/>
    <property type="project" value="TreeGrafter"/>
</dbReference>
<dbReference type="Proteomes" id="UP001140217">
    <property type="component" value="Unassembled WGS sequence"/>
</dbReference>
<keyword evidence="3" id="KW-1185">Reference proteome</keyword>
<evidence type="ECO:0000313" key="2">
    <source>
        <dbReference type="EMBL" id="KAJ2779783.1"/>
    </source>
</evidence>
<evidence type="ECO:0008006" key="4">
    <source>
        <dbReference type="Google" id="ProtNLM"/>
    </source>
</evidence>
<feature type="region of interest" description="Disordered" evidence="1">
    <location>
        <begin position="339"/>
        <end position="360"/>
    </location>
</feature>
<dbReference type="GO" id="GO:0051315">
    <property type="term" value="P:attachment of mitotic spindle microtubules to kinetochore"/>
    <property type="evidence" value="ECO:0007669"/>
    <property type="project" value="TreeGrafter"/>
</dbReference>